<organism evidence="2 3">
    <name type="scientific">Liparis tanakae</name>
    <name type="common">Tanaka's snailfish</name>
    <dbReference type="NCBI Taxonomy" id="230148"/>
    <lineage>
        <taxon>Eukaryota</taxon>
        <taxon>Metazoa</taxon>
        <taxon>Chordata</taxon>
        <taxon>Craniata</taxon>
        <taxon>Vertebrata</taxon>
        <taxon>Euteleostomi</taxon>
        <taxon>Actinopterygii</taxon>
        <taxon>Neopterygii</taxon>
        <taxon>Teleostei</taxon>
        <taxon>Neoteleostei</taxon>
        <taxon>Acanthomorphata</taxon>
        <taxon>Eupercaria</taxon>
        <taxon>Perciformes</taxon>
        <taxon>Cottioidei</taxon>
        <taxon>Cottales</taxon>
        <taxon>Liparidae</taxon>
        <taxon>Liparis</taxon>
    </lineage>
</organism>
<feature type="region of interest" description="Disordered" evidence="1">
    <location>
        <begin position="1"/>
        <end position="23"/>
    </location>
</feature>
<reference evidence="2 3" key="1">
    <citation type="submission" date="2019-03" db="EMBL/GenBank/DDBJ databases">
        <title>First draft genome of Liparis tanakae, snailfish: a comprehensive survey of snailfish specific genes.</title>
        <authorList>
            <person name="Kim W."/>
            <person name="Song I."/>
            <person name="Jeong J.-H."/>
            <person name="Kim D."/>
            <person name="Kim S."/>
            <person name="Ryu S."/>
            <person name="Song J.Y."/>
            <person name="Lee S.K."/>
        </authorList>
    </citation>
    <scope>NUCLEOTIDE SEQUENCE [LARGE SCALE GENOMIC DNA]</scope>
    <source>
        <tissue evidence="2">Muscle</tissue>
    </source>
</reference>
<name>A0A4Z2GU89_9TELE</name>
<evidence type="ECO:0000256" key="1">
    <source>
        <dbReference type="SAM" id="MobiDB-lite"/>
    </source>
</evidence>
<keyword evidence="3" id="KW-1185">Reference proteome</keyword>
<evidence type="ECO:0000313" key="2">
    <source>
        <dbReference type="EMBL" id="TNN56282.1"/>
    </source>
</evidence>
<evidence type="ECO:0000313" key="3">
    <source>
        <dbReference type="Proteomes" id="UP000314294"/>
    </source>
</evidence>
<dbReference type="Proteomes" id="UP000314294">
    <property type="component" value="Unassembled WGS sequence"/>
</dbReference>
<proteinExistence type="predicted"/>
<dbReference type="EMBL" id="SRLO01000432">
    <property type="protein sequence ID" value="TNN56282.1"/>
    <property type="molecule type" value="Genomic_DNA"/>
</dbReference>
<gene>
    <name evidence="2" type="ORF">EYF80_033488</name>
</gene>
<protein>
    <submittedName>
        <fullName evidence="2">Uncharacterized protein</fullName>
    </submittedName>
</protein>
<accession>A0A4Z2GU89</accession>
<feature type="compositionally biased region" description="Polar residues" evidence="1">
    <location>
        <begin position="9"/>
        <end position="20"/>
    </location>
</feature>
<sequence length="134" mass="14575">MEVIRGNVKKTSSGLSQGRPTTHRPCYRAAVQPASPGLSTREGLVVKPIIVLAKLFPRCTSNDQKALMGAGVRGPVWPNRIHAGSSAVTTGVFSSRLPAENQLSQHRLWQCCKAKDAQKLFSLLFRQAKAPIEI</sequence>
<dbReference type="AlphaFoldDB" id="A0A4Z2GU89"/>
<comment type="caution">
    <text evidence="2">The sequence shown here is derived from an EMBL/GenBank/DDBJ whole genome shotgun (WGS) entry which is preliminary data.</text>
</comment>